<gene>
    <name evidence="1" type="ORF">O0554_13430</name>
</gene>
<dbReference type="EMBL" id="JAPTNE010000016">
    <property type="protein sequence ID" value="MCZ0807902.1"/>
    <property type="molecule type" value="Genomic_DNA"/>
</dbReference>
<sequence length="57" mass="6481">MDGYAREKRVYFEKMSTELADGLSVDQYLEIKNDGVKLRSGHGEGSFEVNGQVRLKE</sequence>
<proteinExistence type="predicted"/>
<organism evidence="1 2">
    <name type="scientific">Brevibacillus laterosporus</name>
    <name type="common">Bacillus laterosporus</name>
    <dbReference type="NCBI Taxonomy" id="1465"/>
    <lineage>
        <taxon>Bacteria</taxon>
        <taxon>Bacillati</taxon>
        <taxon>Bacillota</taxon>
        <taxon>Bacilli</taxon>
        <taxon>Bacillales</taxon>
        <taxon>Paenibacillaceae</taxon>
        <taxon>Brevibacillus</taxon>
    </lineage>
</organism>
<reference evidence="1" key="1">
    <citation type="submission" date="2022-09" db="EMBL/GenBank/DDBJ databases">
        <title>Genome analysis and characterization of larvicidal activity of Brevibacillus strains.</title>
        <authorList>
            <person name="Patrusheva E.V."/>
            <person name="Izotova A.O."/>
            <person name="Toshchakov S.V."/>
            <person name="Sineoky S.P."/>
        </authorList>
    </citation>
    <scope>NUCLEOTIDE SEQUENCE</scope>
    <source>
        <strain evidence="1">VKPM_B-13247</strain>
    </source>
</reference>
<name>A0AAP3GBD9_BRELA</name>
<dbReference type="Proteomes" id="UP001077662">
    <property type="component" value="Unassembled WGS sequence"/>
</dbReference>
<dbReference type="RefSeq" id="WP_181022756.1">
    <property type="nucleotide sequence ID" value="NZ_JANSGW010000016.1"/>
</dbReference>
<accession>A0AAP3GBD9</accession>
<evidence type="ECO:0000313" key="1">
    <source>
        <dbReference type="EMBL" id="MCZ0807902.1"/>
    </source>
</evidence>
<protein>
    <submittedName>
        <fullName evidence="1">Uncharacterized protein</fullName>
    </submittedName>
</protein>
<dbReference type="AlphaFoldDB" id="A0AAP3GBD9"/>
<evidence type="ECO:0000313" key="2">
    <source>
        <dbReference type="Proteomes" id="UP001077662"/>
    </source>
</evidence>
<comment type="caution">
    <text evidence="1">The sequence shown here is derived from an EMBL/GenBank/DDBJ whole genome shotgun (WGS) entry which is preliminary data.</text>
</comment>